<dbReference type="RefSeq" id="WP_225978736.1">
    <property type="nucleotide sequence ID" value="NZ_BJFL01000042.1"/>
</dbReference>
<feature type="region of interest" description="Disordered" evidence="3">
    <location>
        <begin position="1325"/>
        <end position="1344"/>
    </location>
</feature>
<dbReference type="InterPro" id="IPR011004">
    <property type="entry name" value="Trimer_LpxA-like_sf"/>
</dbReference>
<dbReference type="InterPro" id="IPR000873">
    <property type="entry name" value="AMP-dep_synth/lig_dom"/>
</dbReference>
<dbReference type="GO" id="GO:0043041">
    <property type="term" value="P:amino acid activation for nonribosomal peptide biosynthetic process"/>
    <property type="evidence" value="ECO:0007669"/>
    <property type="project" value="TreeGrafter"/>
</dbReference>
<keyword evidence="4" id="KW-1133">Transmembrane helix</keyword>
<dbReference type="InterPro" id="IPR042099">
    <property type="entry name" value="ANL_N_sf"/>
</dbReference>
<organism evidence="6 7">
    <name type="scientific">Gandjariella thermophila</name>
    <dbReference type="NCBI Taxonomy" id="1931992"/>
    <lineage>
        <taxon>Bacteria</taxon>
        <taxon>Bacillati</taxon>
        <taxon>Actinomycetota</taxon>
        <taxon>Actinomycetes</taxon>
        <taxon>Pseudonocardiales</taxon>
        <taxon>Pseudonocardiaceae</taxon>
        <taxon>Gandjariella</taxon>
    </lineage>
</organism>
<dbReference type="PANTHER" id="PTHR45527:SF1">
    <property type="entry name" value="FATTY ACID SYNTHASE"/>
    <property type="match status" value="1"/>
</dbReference>
<dbReference type="InterPro" id="IPR012728">
    <property type="entry name" value="Pls/PosA_C"/>
</dbReference>
<dbReference type="InterPro" id="IPR045851">
    <property type="entry name" value="AMP-bd_C_sf"/>
</dbReference>
<feature type="domain" description="Carrier" evidence="5">
    <location>
        <begin position="538"/>
        <end position="615"/>
    </location>
</feature>
<dbReference type="Proteomes" id="UP000298860">
    <property type="component" value="Unassembled WGS sequence"/>
</dbReference>
<feature type="transmembrane region" description="Helical" evidence="4">
    <location>
        <begin position="1119"/>
        <end position="1140"/>
    </location>
</feature>
<dbReference type="InterPro" id="IPR020845">
    <property type="entry name" value="AMP-binding_CS"/>
</dbReference>
<dbReference type="InterPro" id="IPR025110">
    <property type="entry name" value="AMP-bd_C"/>
</dbReference>
<name>A0A4D4JGJ0_9PSEU</name>
<keyword evidence="4" id="KW-0812">Transmembrane</keyword>
<dbReference type="GO" id="GO:0031177">
    <property type="term" value="F:phosphopantetheine binding"/>
    <property type="evidence" value="ECO:0007669"/>
    <property type="project" value="InterPro"/>
</dbReference>
<keyword evidence="2" id="KW-0597">Phosphoprotein</keyword>
<dbReference type="GO" id="GO:0044550">
    <property type="term" value="P:secondary metabolite biosynthetic process"/>
    <property type="evidence" value="ECO:0007669"/>
    <property type="project" value="TreeGrafter"/>
</dbReference>
<keyword evidence="4" id="KW-0472">Membrane</keyword>
<dbReference type="InterPro" id="IPR009081">
    <property type="entry name" value="PP-bd_ACP"/>
</dbReference>
<dbReference type="InterPro" id="IPR010071">
    <property type="entry name" value="AA_adenyl_dom"/>
</dbReference>
<sequence>MSGYASAMTSADVDTTRHDRVRRPVRRMHQVFEKTCDAVPSAVAVECGRERLTYWELDERANQLAHVLRARGVGAGCRVAILLHRSVETYVALLGVGKSGAAFVPVDPGAPADRVAYIAEDADVDLVVTAGDLVALTGGLDRPVLALDAAVAELAAAPRSRPVVADAGDPAAYVIYTSGSSGRPKGVEVAQSSICNFLAVVPQVYDVRPGDRVYQGMTIAFDFSIEEIWPTWAVGATVVAGPNDSRRLGAELADFLDAARVTVLYCVPTLLATIPRDLPRVRSLLVGGEACPRGLVARWARPGRRMLNTYGPTEATVTATWCELTPDRPVTIGRPLPTYSVVILDEDGRVVPDGEVGEICLGGPGVARGYVGRPELTAQRFIDHPLAGPGGRLYRTGDLGRVTVEGEIEYLGRADAEVKIRGHRVDLGEIETVLLEDPGVAEAVAALVPLPGTDAGEGEPVRELAAYIVPTPDAAAGGDALVRGLSERLRRRLPGYMTPSFVDVVGSLPTMPSGKVDRSRLPAPSGRRLAVTDGPVVGPCTATERQLRAVWAEAFGIEAESLSVEADFFTELGGHSLLAARVVSVLREQGVEAAVRDVYAHPTVRRLAARLAAAASSAGVTAPPRVAPVRHSRRRIAAAGGVQAVALYALMLLITLPVSDVYTQNNGFVSVGVLAQLLAAILVSYLGVRWVVPVVLVRPLTAGIRPGRYRLWGPTYLRLWAADLLLAVGALPVVSGSPLMPAYLRALGARVGRRASIATSTISLPRLVEIGADAAIGYGVALRPWRVEDGWVVVAPIRIGAGAFVGANAVLDPGAELGERAALAEQSALGGERVPAGARWAGSPAQPRPALDDVTETMLASRGRLRGWRVWHVAAALIGLAGLELAAIAMILPSVALVWWALLGWGVLAGLAATIPAGPVYVATVCLIVAVGKRLVLPRVPVGIHPLRSWLGVRKWVADKLLEFSLMFTNSLYATLYTSPWLRALGARVGARAEVSTAAHLDPDLLVLGEESFVADMASVGAATFAAGRVAFHPTEVGRRAFVGNAAVVPAGTTMGAGSLVGVATVPPEERIPEDTSWLGSPAMHLPVRQDSGDFAEADTYRPTRAVVAHRLGIEFARATLPATVLAMGFYLYLLALSYLANGRDLPIPALVSPLVAIAVSTAVIGYCAAVKRNLIGTYQPRVEPLWSPFVRRTEFVTGLYEAAAVPAGVGLLVGTPFLPMVLRWFGARIGRRTWIGTTYLTEFDLVHIGDDAVVGTEVSLQTHLFEDRVMKMSTVTVGAGATLGTRAIVLYDSVVGEGACLGSLSLLMKGEHLTAGTRWRGIPAQAVTTTDSANTEETEEVAA</sequence>
<feature type="transmembrane region" description="Helical" evidence="4">
    <location>
        <begin position="636"/>
        <end position="656"/>
    </location>
</feature>
<feature type="compositionally biased region" description="Acidic residues" evidence="3">
    <location>
        <begin position="1335"/>
        <end position="1344"/>
    </location>
</feature>
<dbReference type="SUPFAM" id="SSF47336">
    <property type="entry name" value="ACP-like"/>
    <property type="match status" value="1"/>
</dbReference>
<feature type="transmembrane region" description="Helical" evidence="4">
    <location>
        <begin position="898"/>
        <end position="931"/>
    </location>
</feature>
<keyword evidence="1" id="KW-0596">Phosphopantetheine</keyword>
<comment type="caution">
    <text evidence="6">The sequence shown here is derived from an EMBL/GenBank/DDBJ whole genome shotgun (WGS) entry which is preliminary data.</text>
</comment>
<dbReference type="Gene3D" id="3.30.300.30">
    <property type="match status" value="1"/>
</dbReference>
<dbReference type="InterPro" id="IPR036736">
    <property type="entry name" value="ACP-like_sf"/>
</dbReference>
<proteinExistence type="predicted"/>
<feature type="transmembrane region" description="Helical" evidence="4">
    <location>
        <begin position="1146"/>
        <end position="1170"/>
    </location>
</feature>
<evidence type="ECO:0000259" key="5">
    <source>
        <dbReference type="PROSITE" id="PS50075"/>
    </source>
</evidence>
<dbReference type="GO" id="GO:0005737">
    <property type="term" value="C:cytoplasm"/>
    <property type="evidence" value="ECO:0007669"/>
    <property type="project" value="TreeGrafter"/>
</dbReference>
<dbReference type="Gene3D" id="3.40.50.12780">
    <property type="entry name" value="N-terminal domain of ligase-like"/>
    <property type="match status" value="1"/>
</dbReference>
<dbReference type="Gene3D" id="2.160.10.10">
    <property type="entry name" value="Hexapeptide repeat proteins"/>
    <property type="match status" value="3"/>
</dbReference>
<dbReference type="Pfam" id="PF13193">
    <property type="entry name" value="AMP-binding_C"/>
    <property type="match status" value="1"/>
</dbReference>
<reference evidence="7" key="1">
    <citation type="submission" date="2019-04" db="EMBL/GenBank/DDBJ databases">
        <title>Draft genome sequence of Pseudonocardiaceae bacterium SL3-2-4.</title>
        <authorList>
            <person name="Ningsih F."/>
            <person name="Yokota A."/>
            <person name="Sakai Y."/>
            <person name="Nanatani K."/>
            <person name="Yabe S."/>
            <person name="Oetari A."/>
            <person name="Sjamsuridzal W."/>
        </authorList>
    </citation>
    <scope>NUCLEOTIDE SEQUENCE [LARGE SCALE GENOMIC DNA]</scope>
    <source>
        <strain evidence="7">SL3-2-4</strain>
    </source>
</reference>
<evidence type="ECO:0000256" key="4">
    <source>
        <dbReference type="SAM" id="Phobius"/>
    </source>
</evidence>
<evidence type="ECO:0000256" key="2">
    <source>
        <dbReference type="ARBA" id="ARBA00022553"/>
    </source>
</evidence>
<dbReference type="PROSITE" id="PS50075">
    <property type="entry name" value="CARRIER"/>
    <property type="match status" value="1"/>
</dbReference>
<gene>
    <name evidence="6" type="ORF">GTS_50620</name>
</gene>
<keyword evidence="7" id="KW-1185">Reference proteome</keyword>
<feature type="transmembrane region" description="Helical" evidence="4">
    <location>
        <begin position="870"/>
        <end position="892"/>
    </location>
</feature>
<feature type="transmembrane region" description="Helical" evidence="4">
    <location>
        <begin position="668"/>
        <end position="688"/>
    </location>
</feature>
<dbReference type="Pfam" id="PF00550">
    <property type="entry name" value="PP-binding"/>
    <property type="match status" value="1"/>
</dbReference>
<dbReference type="EMBL" id="BJFL01000042">
    <property type="protein sequence ID" value="GDY33429.1"/>
    <property type="molecule type" value="Genomic_DNA"/>
</dbReference>
<feature type="transmembrane region" description="Helical" evidence="4">
    <location>
        <begin position="719"/>
        <end position="744"/>
    </location>
</feature>
<accession>A0A4D4JGJ0</accession>
<dbReference type="PANTHER" id="PTHR45527">
    <property type="entry name" value="NONRIBOSOMAL PEPTIDE SYNTHETASE"/>
    <property type="match status" value="1"/>
</dbReference>
<evidence type="ECO:0000313" key="7">
    <source>
        <dbReference type="Proteomes" id="UP000298860"/>
    </source>
</evidence>
<protein>
    <submittedName>
        <fullName evidence="6">Peptide synthetase</fullName>
    </submittedName>
</protein>
<evidence type="ECO:0000256" key="3">
    <source>
        <dbReference type="SAM" id="MobiDB-lite"/>
    </source>
</evidence>
<dbReference type="SMART" id="SM00823">
    <property type="entry name" value="PKS_PP"/>
    <property type="match status" value="1"/>
</dbReference>
<dbReference type="SUPFAM" id="SSF51161">
    <property type="entry name" value="Trimeric LpxA-like enzymes"/>
    <property type="match status" value="3"/>
</dbReference>
<dbReference type="CDD" id="cd05930">
    <property type="entry name" value="A_NRPS"/>
    <property type="match status" value="1"/>
</dbReference>
<dbReference type="InterPro" id="IPR020806">
    <property type="entry name" value="PKS_PP-bd"/>
</dbReference>
<dbReference type="FunFam" id="3.40.50.980:FF:000001">
    <property type="entry name" value="Non-ribosomal peptide synthetase"/>
    <property type="match status" value="1"/>
</dbReference>
<feature type="region of interest" description="Disordered" evidence="3">
    <location>
        <begin position="1"/>
        <end position="20"/>
    </location>
</feature>
<dbReference type="FunFam" id="3.40.50.12780:FF:000012">
    <property type="entry name" value="Non-ribosomal peptide synthetase"/>
    <property type="match status" value="1"/>
</dbReference>
<evidence type="ECO:0000256" key="1">
    <source>
        <dbReference type="ARBA" id="ARBA00022450"/>
    </source>
</evidence>
<dbReference type="NCBIfam" id="TIGR02353">
    <property type="entry name" value="NRPS_term_dom"/>
    <property type="match status" value="1"/>
</dbReference>
<evidence type="ECO:0000313" key="6">
    <source>
        <dbReference type="EMBL" id="GDY33429.1"/>
    </source>
</evidence>
<dbReference type="PROSITE" id="PS00455">
    <property type="entry name" value="AMP_BINDING"/>
    <property type="match status" value="1"/>
</dbReference>
<dbReference type="SUPFAM" id="SSF56801">
    <property type="entry name" value="Acetyl-CoA synthetase-like"/>
    <property type="match status" value="1"/>
</dbReference>
<dbReference type="Gene3D" id="1.10.1200.10">
    <property type="entry name" value="ACP-like"/>
    <property type="match status" value="1"/>
</dbReference>
<dbReference type="Pfam" id="PF00501">
    <property type="entry name" value="AMP-binding"/>
    <property type="match status" value="1"/>
</dbReference>
<dbReference type="NCBIfam" id="TIGR01733">
    <property type="entry name" value="AA-adenyl-dom"/>
    <property type="match status" value="1"/>
</dbReference>